<protein>
    <submittedName>
        <fullName evidence="2">Uncharacterized protein</fullName>
    </submittedName>
</protein>
<dbReference type="EMBL" id="CP063356">
    <property type="protein sequence ID" value="QOY35382.1"/>
    <property type="molecule type" value="Genomic_DNA"/>
</dbReference>
<feature type="transmembrane region" description="Helical" evidence="1">
    <location>
        <begin position="43"/>
        <end position="60"/>
    </location>
</feature>
<dbReference type="AlphaFoldDB" id="A0A1S2L7R1"/>
<reference evidence="3 4" key="2">
    <citation type="journal article" date="2017" name="Genome Announc.">
        <title>Draft Genome Sequences of Four Alkaliphilic Bacteria Belonging to the Anaerobacillus Genus.</title>
        <authorList>
            <person name="Bassil N.M."/>
            <person name="Lloyd J.R."/>
        </authorList>
    </citation>
    <scope>NUCLEOTIDE SEQUENCE [LARGE SCALE GENOMIC DNA]</scope>
    <source>
        <strain evidence="3 4">NB2006</strain>
    </source>
</reference>
<evidence type="ECO:0000313" key="4">
    <source>
        <dbReference type="Proteomes" id="UP000180175"/>
    </source>
</evidence>
<reference evidence="3 4" key="3">
    <citation type="journal article" date="2019" name="Int. J. Syst. Evol. Microbiol.">
        <title>Anaerobacillus isosaccharinicus sp. nov., an alkaliphilic bacterium which degrades isosaccharinic acid.</title>
        <authorList>
            <person name="Bassil N.M."/>
            <person name="Lloyd J.R."/>
        </authorList>
    </citation>
    <scope>NUCLEOTIDE SEQUENCE [LARGE SCALE GENOMIC DNA]</scope>
    <source>
        <strain evidence="3 4">NB2006</strain>
    </source>
</reference>
<sequence>MIIISYLNLFGLLILFTTIIVILIFSFHLLIFTIKKKAFPKKLLIASFIGILLVSIQVGYSKYFFTFNTDDGEFYKGPVNSPTEKYTATAHYKTYGGAAGGVNLWVEITFNDEDNKIKTIYYSDAKSNFSMIWKNEDTLYIVNEEPNFPSSNRSIELNVEKEIYHDRGLVCKNLLMKKEYETCYQN</sequence>
<feature type="transmembrane region" description="Helical" evidence="1">
    <location>
        <begin position="6"/>
        <end position="31"/>
    </location>
</feature>
<gene>
    <name evidence="3" type="ORF">AWH56_022260</name>
    <name evidence="2" type="ORF">AWH56_20085</name>
</gene>
<organism evidence="2 4">
    <name type="scientific">Anaerobacillus isosaccharinicus</name>
    <dbReference type="NCBI Taxonomy" id="1532552"/>
    <lineage>
        <taxon>Bacteria</taxon>
        <taxon>Bacillati</taxon>
        <taxon>Bacillota</taxon>
        <taxon>Bacilli</taxon>
        <taxon>Bacillales</taxon>
        <taxon>Bacillaceae</taxon>
        <taxon>Anaerobacillus</taxon>
    </lineage>
</organism>
<accession>A0A1S2L7R1</accession>
<reference evidence="3" key="4">
    <citation type="submission" date="2020-10" db="EMBL/GenBank/DDBJ databases">
        <authorList>
            <person name="Bassil N.M."/>
            <person name="Lloyd J.R."/>
        </authorList>
    </citation>
    <scope>NUCLEOTIDE SEQUENCE</scope>
    <source>
        <strain evidence="3">NB2006</strain>
    </source>
</reference>
<proteinExistence type="predicted"/>
<keyword evidence="1" id="KW-1133">Transmembrane helix</keyword>
<dbReference type="KEGG" id="aia:AWH56_022260"/>
<evidence type="ECO:0000256" key="1">
    <source>
        <dbReference type="SAM" id="Phobius"/>
    </source>
</evidence>
<evidence type="ECO:0000313" key="2">
    <source>
        <dbReference type="EMBL" id="OIJ07615.1"/>
    </source>
</evidence>
<dbReference type="RefSeq" id="WP_071318747.1">
    <property type="nucleotide sequence ID" value="NZ_CP063356.2"/>
</dbReference>
<dbReference type="InterPro" id="IPR035406">
    <property type="entry name" value="DUF5412"/>
</dbReference>
<dbReference type="Proteomes" id="UP000180175">
    <property type="component" value="Chromosome"/>
</dbReference>
<dbReference type="Pfam" id="PF17428">
    <property type="entry name" value="DUF5412"/>
    <property type="match status" value="1"/>
</dbReference>
<evidence type="ECO:0000313" key="3">
    <source>
        <dbReference type="EMBL" id="QOY35382.1"/>
    </source>
</evidence>
<keyword evidence="1" id="KW-0812">Transmembrane</keyword>
<dbReference type="EMBL" id="LQXD01000167">
    <property type="protein sequence ID" value="OIJ07615.1"/>
    <property type="molecule type" value="Genomic_DNA"/>
</dbReference>
<dbReference type="OrthoDB" id="2452314at2"/>
<keyword evidence="1" id="KW-0472">Membrane</keyword>
<reference evidence="2 4" key="1">
    <citation type="submission" date="2016-10" db="EMBL/GenBank/DDBJ databases">
        <title>Draft genome sequences of four alkaliphilic bacteria belonging to the Anaerobacillus genus.</title>
        <authorList>
            <person name="Bassil N.M."/>
            <person name="Lloyd J.R."/>
        </authorList>
    </citation>
    <scope>NUCLEOTIDE SEQUENCE [LARGE SCALE GENOMIC DNA]</scope>
    <source>
        <strain evidence="2 4">NB2006</strain>
    </source>
</reference>
<keyword evidence="4" id="KW-1185">Reference proteome</keyword>
<name>A0A1S2L7R1_9BACI</name>